<evidence type="ECO:0000256" key="4">
    <source>
        <dbReference type="ARBA" id="ARBA00022989"/>
    </source>
</evidence>
<comment type="caution">
    <text evidence="9">The sequence shown here is derived from an EMBL/GenBank/DDBJ whole genome shotgun (WGS) entry which is preliminary data.</text>
</comment>
<evidence type="ECO:0000256" key="2">
    <source>
        <dbReference type="ARBA" id="ARBA00006971"/>
    </source>
</evidence>
<keyword evidence="5 6" id="KW-0472">Membrane</keyword>
<dbReference type="PANTHER" id="PTHR43327:SF2">
    <property type="entry name" value="MODULATOR OF FTSH PROTEASE HFLK"/>
    <property type="match status" value="1"/>
</dbReference>
<evidence type="ECO:0000313" key="10">
    <source>
        <dbReference type="Proteomes" id="UP000231632"/>
    </source>
</evidence>
<accession>A0A1L8CN45</accession>
<keyword evidence="3 6" id="KW-0812">Transmembrane</keyword>
<dbReference type="GO" id="GO:0008233">
    <property type="term" value="F:peptidase activity"/>
    <property type="evidence" value="ECO:0007669"/>
    <property type="project" value="UniProtKB-KW"/>
</dbReference>
<keyword evidence="9" id="KW-0645">Protease</keyword>
<dbReference type="GO" id="GO:0006508">
    <property type="term" value="P:proteolysis"/>
    <property type="evidence" value="ECO:0007669"/>
    <property type="project" value="UniProtKB-KW"/>
</dbReference>
<feature type="compositionally biased region" description="Low complexity" evidence="7">
    <location>
        <begin position="1"/>
        <end position="17"/>
    </location>
</feature>
<evidence type="ECO:0000256" key="1">
    <source>
        <dbReference type="ARBA" id="ARBA00004167"/>
    </source>
</evidence>
<dbReference type="STRING" id="1921010.MMIC_P1296"/>
<dbReference type="OrthoDB" id="9779595at2"/>
<dbReference type="EMBL" id="BDFD01000009">
    <property type="protein sequence ID" value="GAV20331.1"/>
    <property type="molecule type" value="Genomic_DNA"/>
</dbReference>
<dbReference type="InterPro" id="IPR036013">
    <property type="entry name" value="Band_7/SPFH_dom_sf"/>
</dbReference>
<evidence type="ECO:0000256" key="7">
    <source>
        <dbReference type="SAM" id="MobiDB-lite"/>
    </source>
</evidence>
<dbReference type="Gene3D" id="3.30.479.30">
    <property type="entry name" value="Band 7 domain"/>
    <property type="match status" value="1"/>
</dbReference>
<sequence>MPWSNNDNNQNQNPWGNRGNGGGNQTPPDLDEVIRRLQERFGGFFGGSGGGSNGSGGTPNLSKGFITGIMAAVFVIWGVFGGLYMVAADEEAVVLRFGKHVATKGPGLNWHIPYPIETVEKLPVTRVQRLEIGFRQFGDGTVRKRANESLMLTKDENIVDISFIVQYKIKSVENFLFNIDSATKTVRDAAESAIREVIGRTLIDDVLTTKKAEVEVETQELIQQILDSYEAGISVSTVKLQDVQPPERVIKEFKDVASAREDKERAKNEAEAYANAIIPNARGEGKKMVLDAEAYGKAVVERAKGEADRFESLLLAYKQAPEVTRKRLYMDTMQEVLSKADKIIVDGKVAGHVLPYLPLNKNANKVEVQK</sequence>
<name>A0A1L8CN45_9PROT</name>
<dbReference type="Pfam" id="PF01145">
    <property type="entry name" value="Band_7"/>
    <property type="match status" value="1"/>
</dbReference>
<evidence type="ECO:0000256" key="3">
    <source>
        <dbReference type="ARBA" id="ARBA00022692"/>
    </source>
</evidence>
<dbReference type="NCBIfam" id="TIGR01933">
    <property type="entry name" value="hflK"/>
    <property type="match status" value="1"/>
</dbReference>
<dbReference type="InterPro" id="IPR050710">
    <property type="entry name" value="Band7/mec-2_domain"/>
</dbReference>
<dbReference type="SUPFAM" id="SSF117892">
    <property type="entry name" value="Band 7/SPFH domain"/>
    <property type="match status" value="1"/>
</dbReference>
<comment type="similarity">
    <text evidence="2 6">Belongs to the band 7/mec-2 family. HflK subfamily.</text>
</comment>
<comment type="function">
    <text evidence="6">HflC and HflK could encode or regulate a protease.</text>
</comment>
<feature type="domain" description="Band 7" evidence="8">
    <location>
        <begin position="81"/>
        <end position="257"/>
    </location>
</feature>
<keyword evidence="4 6" id="KW-1133">Transmembrane helix</keyword>
<dbReference type="PANTHER" id="PTHR43327">
    <property type="entry name" value="STOMATIN-LIKE PROTEIN 2, MITOCHONDRIAL"/>
    <property type="match status" value="1"/>
</dbReference>
<dbReference type="Proteomes" id="UP000231632">
    <property type="component" value="Unassembled WGS sequence"/>
</dbReference>
<keyword evidence="10" id="KW-1185">Reference proteome</keyword>
<comment type="subunit">
    <text evidence="6">HflC and HflK may interact to form a multimeric complex.</text>
</comment>
<dbReference type="InterPro" id="IPR010201">
    <property type="entry name" value="HflK"/>
</dbReference>
<evidence type="ECO:0000256" key="6">
    <source>
        <dbReference type="RuleBase" id="RU364113"/>
    </source>
</evidence>
<proteinExistence type="inferred from homology"/>
<evidence type="ECO:0000313" key="9">
    <source>
        <dbReference type="EMBL" id="GAV20331.1"/>
    </source>
</evidence>
<dbReference type="CDD" id="cd03404">
    <property type="entry name" value="SPFH_HflK"/>
    <property type="match status" value="1"/>
</dbReference>
<dbReference type="RefSeq" id="WP_072659650.1">
    <property type="nucleotide sequence ID" value="NZ_BDFD01000009.1"/>
</dbReference>
<evidence type="ECO:0000256" key="5">
    <source>
        <dbReference type="ARBA" id="ARBA00023136"/>
    </source>
</evidence>
<dbReference type="InterPro" id="IPR001107">
    <property type="entry name" value="Band_7"/>
</dbReference>
<organism evidence="9 10">
    <name type="scientific">Mariprofundus micogutta</name>
    <dbReference type="NCBI Taxonomy" id="1921010"/>
    <lineage>
        <taxon>Bacteria</taxon>
        <taxon>Pseudomonadati</taxon>
        <taxon>Pseudomonadota</taxon>
        <taxon>Candidatius Mariprofundia</taxon>
        <taxon>Mariprofundales</taxon>
        <taxon>Mariprofundaceae</taxon>
        <taxon>Mariprofundus</taxon>
    </lineage>
</organism>
<dbReference type="SMART" id="SM00244">
    <property type="entry name" value="PHB"/>
    <property type="match status" value="1"/>
</dbReference>
<feature type="region of interest" description="Disordered" evidence="7">
    <location>
        <begin position="1"/>
        <end position="29"/>
    </location>
</feature>
<feature type="transmembrane region" description="Helical" evidence="6">
    <location>
        <begin position="65"/>
        <end position="87"/>
    </location>
</feature>
<dbReference type="InterPro" id="IPR020980">
    <property type="entry name" value="Membrane_HflK_N"/>
</dbReference>
<comment type="subcellular location">
    <subcellularLocation>
        <location evidence="1">Membrane</location>
        <topology evidence="1">Single-pass membrane protein</topology>
    </subcellularLocation>
</comment>
<dbReference type="Pfam" id="PF12221">
    <property type="entry name" value="HflK_N"/>
    <property type="match status" value="1"/>
</dbReference>
<evidence type="ECO:0000259" key="8">
    <source>
        <dbReference type="SMART" id="SM00244"/>
    </source>
</evidence>
<reference evidence="9 10" key="1">
    <citation type="journal article" date="2017" name="Arch. Microbiol.">
        <title>Mariprofundus micogutta sp. nov., a novel iron-oxidizing zetaproteobacterium isolated from a deep-sea hydrothermal field at the Bayonnaise knoll of the Izu-Ogasawara arc, and a description of Mariprofundales ord. nov. and Zetaproteobacteria classis nov.</title>
        <authorList>
            <person name="Makita H."/>
            <person name="Tanaka E."/>
            <person name="Mitsunobu S."/>
            <person name="Miyazaki M."/>
            <person name="Nunoura T."/>
            <person name="Uematsu K."/>
            <person name="Takaki Y."/>
            <person name="Nishi S."/>
            <person name="Shimamura S."/>
            <person name="Takai K."/>
        </authorList>
    </citation>
    <scope>NUCLEOTIDE SEQUENCE [LARGE SCALE GENOMIC DNA]</scope>
    <source>
        <strain evidence="9 10">ET2</strain>
    </source>
</reference>
<dbReference type="AlphaFoldDB" id="A0A1L8CN45"/>
<gene>
    <name evidence="9" type="ORF">MMIC_P1296</name>
</gene>
<protein>
    <recommendedName>
        <fullName evidence="6">Protein HflK</fullName>
    </recommendedName>
</protein>
<keyword evidence="9" id="KW-0378">Hydrolase</keyword>
<dbReference type="GO" id="GO:0016020">
    <property type="term" value="C:membrane"/>
    <property type="evidence" value="ECO:0007669"/>
    <property type="project" value="UniProtKB-SubCell"/>
</dbReference>